<evidence type="ECO:0000256" key="4">
    <source>
        <dbReference type="RuleBase" id="RU003719"/>
    </source>
</evidence>
<dbReference type="CDD" id="cd12162">
    <property type="entry name" value="2-Hacid_dh_4"/>
    <property type="match status" value="1"/>
</dbReference>
<dbReference type="SUPFAM" id="SSF52283">
    <property type="entry name" value="Formate/glycerate dehydrogenase catalytic domain-like"/>
    <property type="match status" value="1"/>
</dbReference>
<dbReference type="RefSeq" id="WP_377003367.1">
    <property type="nucleotide sequence ID" value="NZ_JBHSGG010000009.1"/>
</dbReference>
<sequence>MPTTTTVFLDRASLDLGDLDLAGLHAAAGDLVLHDATAPEAVAGRLAGAEVVLSNKVPIAAETFAACPALRLVLVVATGTNNVDLDAARRHGVTVCNGRGYGTTAVAQHTMMLILALHTRFLDYQRDVRAGAWQRAPQFCLMHHPVEELAGRTLGILGHGELGQAVGRLAEAFGMRVRIGRIPGRPDRPGYVPFETLLAEADVVSLHCPLTEATRNLIDADALARMKPGAFLVNTGRGGLVDEAALADALRRGAIAGAGVDVLTEEPPRRGNVLLADDIPNLVVTPHNAWASRQARQRLLNQTVENLRAWRAGRPVRVVA</sequence>
<dbReference type="PANTHER" id="PTHR43761:SF1">
    <property type="entry name" value="D-ISOMER SPECIFIC 2-HYDROXYACID DEHYDROGENASE CATALYTIC DOMAIN-CONTAINING PROTEIN-RELATED"/>
    <property type="match status" value="1"/>
</dbReference>
<dbReference type="Gene3D" id="3.40.50.720">
    <property type="entry name" value="NAD(P)-binding Rossmann-like Domain"/>
    <property type="match status" value="2"/>
</dbReference>
<comment type="caution">
    <text evidence="7">The sequence shown here is derived from an EMBL/GenBank/DDBJ whole genome shotgun (WGS) entry which is preliminary data.</text>
</comment>
<gene>
    <name evidence="7" type="ORF">ACFO3Q_04110</name>
</gene>
<dbReference type="Pfam" id="PF02826">
    <property type="entry name" value="2-Hacid_dh_C"/>
    <property type="match status" value="1"/>
</dbReference>
<comment type="similarity">
    <text evidence="1 4">Belongs to the D-isomer specific 2-hydroxyacid dehydrogenase family.</text>
</comment>
<dbReference type="Pfam" id="PF00389">
    <property type="entry name" value="2-Hacid_dh"/>
    <property type="match status" value="1"/>
</dbReference>
<evidence type="ECO:0000259" key="5">
    <source>
        <dbReference type="Pfam" id="PF00389"/>
    </source>
</evidence>
<evidence type="ECO:0000256" key="1">
    <source>
        <dbReference type="ARBA" id="ARBA00005854"/>
    </source>
</evidence>
<dbReference type="EMBL" id="JBHSGG010000009">
    <property type="protein sequence ID" value="MFC4727352.1"/>
    <property type="molecule type" value="Genomic_DNA"/>
</dbReference>
<dbReference type="NCBIfam" id="NF005069">
    <property type="entry name" value="PRK06487.1"/>
    <property type="match status" value="1"/>
</dbReference>
<dbReference type="InterPro" id="IPR006139">
    <property type="entry name" value="D-isomer_2_OHA_DH_cat_dom"/>
</dbReference>
<proteinExistence type="inferred from homology"/>
<keyword evidence="8" id="KW-1185">Reference proteome</keyword>
<evidence type="ECO:0000256" key="2">
    <source>
        <dbReference type="ARBA" id="ARBA00023002"/>
    </source>
</evidence>
<feature type="domain" description="D-isomer specific 2-hydroxyacid dehydrogenase catalytic" evidence="5">
    <location>
        <begin position="26"/>
        <end position="317"/>
    </location>
</feature>
<evidence type="ECO:0000256" key="3">
    <source>
        <dbReference type="ARBA" id="ARBA00023027"/>
    </source>
</evidence>
<protein>
    <submittedName>
        <fullName evidence="7">2-hydroxyacid dehydrogenase</fullName>
    </submittedName>
</protein>
<dbReference type="InterPro" id="IPR050418">
    <property type="entry name" value="D-iso_2-hydroxyacid_DH_PdxB"/>
</dbReference>
<reference evidence="8" key="1">
    <citation type="journal article" date="2019" name="Int. J. Syst. Evol. Microbiol.">
        <title>The Global Catalogue of Microorganisms (GCM) 10K type strain sequencing project: providing services to taxonomists for standard genome sequencing and annotation.</title>
        <authorList>
            <consortium name="The Broad Institute Genomics Platform"/>
            <consortium name="The Broad Institute Genome Sequencing Center for Infectious Disease"/>
            <person name="Wu L."/>
            <person name="Ma J."/>
        </authorList>
    </citation>
    <scope>NUCLEOTIDE SEQUENCE [LARGE SCALE GENOMIC DNA]</scope>
    <source>
        <strain evidence="8">CGMCC 1.13574</strain>
    </source>
</reference>
<keyword evidence="3" id="KW-0520">NAD</keyword>
<evidence type="ECO:0000259" key="6">
    <source>
        <dbReference type="Pfam" id="PF02826"/>
    </source>
</evidence>
<keyword evidence="2 4" id="KW-0560">Oxidoreductase</keyword>
<dbReference type="InterPro" id="IPR036291">
    <property type="entry name" value="NAD(P)-bd_dom_sf"/>
</dbReference>
<dbReference type="InterPro" id="IPR029753">
    <property type="entry name" value="D-isomer_DH_CS"/>
</dbReference>
<dbReference type="SUPFAM" id="SSF51735">
    <property type="entry name" value="NAD(P)-binding Rossmann-fold domains"/>
    <property type="match status" value="1"/>
</dbReference>
<evidence type="ECO:0000313" key="8">
    <source>
        <dbReference type="Proteomes" id="UP001595892"/>
    </source>
</evidence>
<dbReference type="PROSITE" id="PS00670">
    <property type="entry name" value="D_2_HYDROXYACID_DH_2"/>
    <property type="match status" value="1"/>
</dbReference>
<name>A0ABV9NG45_9GAMM</name>
<accession>A0ABV9NG45</accession>
<dbReference type="PANTHER" id="PTHR43761">
    <property type="entry name" value="D-ISOMER SPECIFIC 2-HYDROXYACID DEHYDROGENASE FAMILY PROTEIN (AFU_ORTHOLOGUE AFUA_1G13630)"/>
    <property type="match status" value="1"/>
</dbReference>
<dbReference type="Proteomes" id="UP001595892">
    <property type="component" value="Unassembled WGS sequence"/>
</dbReference>
<evidence type="ECO:0000313" key="7">
    <source>
        <dbReference type="EMBL" id="MFC4727352.1"/>
    </source>
</evidence>
<feature type="domain" description="D-isomer specific 2-hydroxyacid dehydrogenase NAD-binding" evidence="6">
    <location>
        <begin position="111"/>
        <end position="289"/>
    </location>
</feature>
<dbReference type="InterPro" id="IPR006140">
    <property type="entry name" value="D-isomer_DH_NAD-bd"/>
</dbReference>
<organism evidence="7 8">
    <name type="scientific">Coralloluteibacterium thermophilum</name>
    <dbReference type="NCBI Taxonomy" id="2707049"/>
    <lineage>
        <taxon>Bacteria</taxon>
        <taxon>Pseudomonadati</taxon>
        <taxon>Pseudomonadota</taxon>
        <taxon>Gammaproteobacteria</taxon>
        <taxon>Lysobacterales</taxon>
        <taxon>Lysobacteraceae</taxon>
        <taxon>Coralloluteibacterium</taxon>
    </lineage>
</organism>
<dbReference type="PROSITE" id="PS00671">
    <property type="entry name" value="D_2_HYDROXYACID_DH_3"/>
    <property type="match status" value="1"/>
</dbReference>